<comment type="caution">
    <text evidence="1">The sequence shown here is derived from an EMBL/GenBank/DDBJ whole genome shotgun (WGS) entry which is preliminary data.</text>
</comment>
<gene>
    <name evidence="1" type="ORF">LOK49_LG05G01681</name>
</gene>
<proteinExistence type="predicted"/>
<protein>
    <submittedName>
        <fullName evidence="1">E3 ubiquitin-protein ligase CHIP</fullName>
    </submittedName>
</protein>
<dbReference type="EMBL" id="CM045761">
    <property type="protein sequence ID" value="KAI8013261.1"/>
    <property type="molecule type" value="Genomic_DNA"/>
</dbReference>
<keyword evidence="2" id="KW-1185">Reference proteome</keyword>
<name>A0ACC0HJD1_9ERIC</name>
<evidence type="ECO:0000313" key="2">
    <source>
        <dbReference type="Proteomes" id="UP001060215"/>
    </source>
</evidence>
<reference evidence="1 2" key="1">
    <citation type="journal article" date="2022" name="Plant J.">
        <title>Chromosome-level genome of Camellia lanceoleosa provides a valuable resource for understanding genome evolution and self-incompatibility.</title>
        <authorList>
            <person name="Gong W."/>
            <person name="Xiao S."/>
            <person name="Wang L."/>
            <person name="Liao Z."/>
            <person name="Chang Y."/>
            <person name="Mo W."/>
            <person name="Hu G."/>
            <person name="Li W."/>
            <person name="Zhao G."/>
            <person name="Zhu H."/>
            <person name="Hu X."/>
            <person name="Ji K."/>
            <person name="Xiang X."/>
            <person name="Song Q."/>
            <person name="Yuan D."/>
            <person name="Jin S."/>
            <person name="Zhang L."/>
        </authorList>
    </citation>
    <scope>NUCLEOTIDE SEQUENCE [LARGE SCALE GENOMIC DNA]</scope>
    <source>
        <strain evidence="1">SQ_2022a</strain>
    </source>
</reference>
<dbReference type="Proteomes" id="UP001060215">
    <property type="component" value="Chromosome 4"/>
</dbReference>
<evidence type="ECO:0000313" key="1">
    <source>
        <dbReference type="EMBL" id="KAI8013261.1"/>
    </source>
</evidence>
<accession>A0ACC0HJD1</accession>
<organism evidence="1 2">
    <name type="scientific">Camellia lanceoleosa</name>
    <dbReference type="NCBI Taxonomy" id="1840588"/>
    <lineage>
        <taxon>Eukaryota</taxon>
        <taxon>Viridiplantae</taxon>
        <taxon>Streptophyta</taxon>
        <taxon>Embryophyta</taxon>
        <taxon>Tracheophyta</taxon>
        <taxon>Spermatophyta</taxon>
        <taxon>Magnoliopsida</taxon>
        <taxon>eudicotyledons</taxon>
        <taxon>Gunneridae</taxon>
        <taxon>Pentapetalae</taxon>
        <taxon>asterids</taxon>
        <taxon>Ericales</taxon>
        <taxon>Theaceae</taxon>
        <taxon>Camellia</taxon>
    </lineage>
</organism>
<sequence>MAPTAVKQNVAQLADQLRLDGNKYFNTDQFGAAINAYTEAIALCPDVVVYWTNRAICHCKRNDWKKVEEDCTRAIQLDPNSVKAHYMLGRALLKKHEYSEGIKELKRVLDLGGRGANPKSYIVGDIWKEFTTAKYLEWERESSKRLWDLQSLKVACEHALVEKQFLDSSQLEGVSDEDINAISAQLELLGRVFDKAAEVDLLTEVPDHLCCKISYDIFYDPVITPTGITYERAVIVDHLQKEKFDFNLYS</sequence>